<dbReference type="RefSeq" id="WP_099017737.1">
    <property type="nucleotide sequence ID" value="NZ_NIHB01000001.1"/>
</dbReference>
<dbReference type="FunFam" id="1.10.3470.10:FF:000001">
    <property type="entry name" value="Vitamin B12 ABC transporter permease BtuC"/>
    <property type="match status" value="1"/>
</dbReference>
<dbReference type="SUPFAM" id="SSF81345">
    <property type="entry name" value="ABC transporter involved in vitamin B12 uptake, BtuC"/>
    <property type="match status" value="1"/>
</dbReference>
<dbReference type="AlphaFoldDB" id="A0A4R6Y3J7"/>
<evidence type="ECO:0000256" key="5">
    <source>
        <dbReference type="ARBA" id="ARBA00022692"/>
    </source>
</evidence>
<evidence type="ECO:0000256" key="1">
    <source>
        <dbReference type="ARBA" id="ARBA00004651"/>
    </source>
</evidence>
<keyword evidence="5 8" id="KW-0812">Transmembrane</keyword>
<dbReference type="EMBL" id="SNZB01000001">
    <property type="protein sequence ID" value="TDR23638.1"/>
    <property type="molecule type" value="Genomic_DNA"/>
</dbReference>
<evidence type="ECO:0000256" key="4">
    <source>
        <dbReference type="ARBA" id="ARBA00022475"/>
    </source>
</evidence>
<dbReference type="Pfam" id="PF01032">
    <property type="entry name" value="FecCD"/>
    <property type="match status" value="1"/>
</dbReference>
<keyword evidence="7 8" id="KW-0472">Membrane</keyword>
<dbReference type="GO" id="GO:0022857">
    <property type="term" value="F:transmembrane transporter activity"/>
    <property type="evidence" value="ECO:0007669"/>
    <property type="project" value="InterPro"/>
</dbReference>
<keyword evidence="6 8" id="KW-1133">Transmembrane helix</keyword>
<gene>
    <name evidence="9" type="ORF">C8D91_0502</name>
</gene>
<evidence type="ECO:0000256" key="6">
    <source>
        <dbReference type="ARBA" id="ARBA00022989"/>
    </source>
</evidence>
<keyword evidence="4" id="KW-1003">Cell membrane</keyword>
<keyword evidence="10" id="KW-1185">Reference proteome</keyword>
<accession>A0A4R6Y3J7</accession>
<dbReference type="InterPro" id="IPR000522">
    <property type="entry name" value="ABC_transptr_permease_BtuC"/>
</dbReference>
<dbReference type="Proteomes" id="UP000295724">
    <property type="component" value="Unassembled WGS sequence"/>
</dbReference>
<keyword evidence="3" id="KW-0813">Transport</keyword>
<comment type="subcellular location">
    <subcellularLocation>
        <location evidence="1">Cell membrane</location>
        <topology evidence="1">Multi-pass membrane protein</topology>
    </subcellularLocation>
</comment>
<evidence type="ECO:0000256" key="7">
    <source>
        <dbReference type="ARBA" id="ARBA00023136"/>
    </source>
</evidence>
<proteinExistence type="inferred from homology"/>
<dbReference type="OrthoDB" id="9055647at2"/>
<dbReference type="GO" id="GO:0033214">
    <property type="term" value="P:siderophore-iron import into cell"/>
    <property type="evidence" value="ECO:0007669"/>
    <property type="project" value="TreeGrafter"/>
</dbReference>
<sequence>MGVFHNASKLWLVSVLLMLGLIITALLVGSVTTPINALWDANSPYYEVIWQLRFPRIINALMVGACLSLAGLLIQNLVKNPLADPYLLGVSGGAAAVQLLVIVTGLSLAPLMLFLFGFVGSLLAALLLLKLSYHGELRPNKITLNGVVLAFGFAAFISFVLATASGQQVKSMMFWLMGDLSFAQFNWLMPILLLIMMLLLMKKARALDLLARGDLFAQKSGVNTKQLNLQSFVMTALLTSMAVAQAGTIGFVGLIIPHMVRLLVGYQHKHLIPMSMVVGAGFLLLADTLARTVMNPIQLPVGIFTAMIGVPVFLWLNRKL</sequence>
<evidence type="ECO:0000313" key="9">
    <source>
        <dbReference type="EMBL" id="TDR23638.1"/>
    </source>
</evidence>
<feature type="transmembrane region" description="Helical" evidence="8">
    <location>
        <begin position="232"/>
        <end position="256"/>
    </location>
</feature>
<reference evidence="9 10" key="1">
    <citation type="submission" date="2019-03" db="EMBL/GenBank/DDBJ databases">
        <title>Genomic Encyclopedia of Type Strains, Phase IV (KMG-IV): sequencing the most valuable type-strain genomes for metagenomic binning, comparative biology and taxonomic classification.</title>
        <authorList>
            <person name="Goeker M."/>
        </authorList>
    </citation>
    <scope>NUCLEOTIDE SEQUENCE [LARGE SCALE GENOMIC DNA]</scope>
    <source>
        <strain evidence="9 10">DSM 25488</strain>
    </source>
</reference>
<feature type="transmembrane region" description="Helical" evidence="8">
    <location>
        <begin position="86"/>
        <end position="106"/>
    </location>
</feature>
<evidence type="ECO:0000256" key="3">
    <source>
        <dbReference type="ARBA" id="ARBA00022448"/>
    </source>
</evidence>
<feature type="transmembrane region" description="Helical" evidence="8">
    <location>
        <begin position="297"/>
        <end position="316"/>
    </location>
</feature>
<organism evidence="9 10">
    <name type="scientific">Marinicella litoralis</name>
    <dbReference type="NCBI Taxonomy" id="644220"/>
    <lineage>
        <taxon>Bacteria</taxon>
        <taxon>Pseudomonadati</taxon>
        <taxon>Pseudomonadota</taxon>
        <taxon>Gammaproteobacteria</taxon>
        <taxon>Lysobacterales</taxon>
        <taxon>Marinicellaceae</taxon>
        <taxon>Marinicella</taxon>
    </lineage>
</organism>
<dbReference type="CDD" id="cd06550">
    <property type="entry name" value="TM_ABC_iron-siderophores_like"/>
    <property type="match status" value="1"/>
</dbReference>
<name>A0A4R6Y3J7_9GAMM</name>
<feature type="transmembrane region" description="Helical" evidence="8">
    <location>
        <begin position="112"/>
        <end position="131"/>
    </location>
</feature>
<feature type="transmembrane region" description="Helical" evidence="8">
    <location>
        <begin position="182"/>
        <end position="201"/>
    </location>
</feature>
<feature type="transmembrane region" description="Helical" evidence="8">
    <location>
        <begin position="271"/>
        <end position="290"/>
    </location>
</feature>
<comment type="similarity">
    <text evidence="2">Belongs to the binding-protein-dependent transport system permease family. FecCD subfamily.</text>
</comment>
<evidence type="ECO:0000313" key="10">
    <source>
        <dbReference type="Proteomes" id="UP000295724"/>
    </source>
</evidence>
<comment type="caution">
    <text evidence="9">The sequence shown here is derived from an EMBL/GenBank/DDBJ whole genome shotgun (WGS) entry which is preliminary data.</text>
</comment>
<evidence type="ECO:0000256" key="8">
    <source>
        <dbReference type="SAM" id="Phobius"/>
    </source>
</evidence>
<dbReference type="GO" id="GO:0005886">
    <property type="term" value="C:plasma membrane"/>
    <property type="evidence" value="ECO:0007669"/>
    <property type="project" value="UniProtKB-SubCell"/>
</dbReference>
<protein>
    <submittedName>
        <fullName evidence="9">Iron complex transport system permease protein</fullName>
    </submittedName>
</protein>
<dbReference type="PANTHER" id="PTHR30472:SF25">
    <property type="entry name" value="ABC TRANSPORTER PERMEASE PROTEIN MJ0876-RELATED"/>
    <property type="match status" value="1"/>
</dbReference>
<dbReference type="PANTHER" id="PTHR30472">
    <property type="entry name" value="FERRIC ENTEROBACTIN TRANSPORT SYSTEM PERMEASE PROTEIN"/>
    <property type="match status" value="1"/>
</dbReference>
<evidence type="ECO:0000256" key="2">
    <source>
        <dbReference type="ARBA" id="ARBA00007935"/>
    </source>
</evidence>
<dbReference type="InterPro" id="IPR037294">
    <property type="entry name" value="ABC_BtuC-like"/>
</dbReference>
<dbReference type="Gene3D" id="1.10.3470.10">
    <property type="entry name" value="ABC transporter involved in vitamin B12 uptake, BtuC"/>
    <property type="match status" value="1"/>
</dbReference>
<feature type="transmembrane region" description="Helical" evidence="8">
    <location>
        <begin position="12"/>
        <end position="37"/>
    </location>
</feature>
<feature type="transmembrane region" description="Helical" evidence="8">
    <location>
        <begin position="57"/>
        <end position="74"/>
    </location>
</feature>
<feature type="transmembrane region" description="Helical" evidence="8">
    <location>
        <begin position="143"/>
        <end position="162"/>
    </location>
</feature>